<keyword evidence="1" id="KW-0732">Signal</keyword>
<dbReference type="SUPFAM" id="SSF54427">
    <property type="entry name" value="NTF2-like"/>
    <property type="match status" value="1"/>
</dbReference>
<evidence type="ECO:0000256" key="1">
    <source>
        <dbReference type="SAM" id="SignalP"/>
    </source>
</evidence>
<feature type="domain" description="DUF4440" evidence="2">
    <location>
        <begin position="54"/>
        <end position="153"/>
    </location>
</feature>
<reference evidence="3 4" key="1">
    <citation type="submission" date="2019-02" db="EMBL/GenBank/DDBJ databases">
        <title>WGS of Pseudoxanthomonas species novum from clinical isolates.</title>
        <authorList>
            <person name="Bernier A.-M."/>
            <person name="Bernard K."/>
            <person name="Vachon A."/>
        </authorList>
    </citation>
    <scope>NUCLEOTIDE SEQUENCE [LARGE SCALE GENOMIC DNA]</scope>
    <source>
        <strain evidence="3 4">NML171200</strain>
    </source>
</reference>
<accession>A0A4Q8LH35</accession>
<evidence type="ECO:0000313" key="4">
    <source>
        <dbReference type="Proteomes" id="UP000292627"/>
    </source>
</evidence>
<organism evidence="3 4">
    <name type="scientific">Pseudoxanthomonas winnipegensis</name>
    <dbReference type="NCBI Taxonomy" id="2480810"/>
    <lineage>
        <taxon>Bacteria</taxon>
        <taxon>Pseudomonadati</taxon>
        <taxon>Pseudomonadota</taxon>
        <taxon>Gammaproteobacteria</taxon>
        <taxon>Lysobacterales</taxon>
        <taxon>Lysobacteraceae</taxon>
        <taxon>Pseudoxanthomonas</taxon>
    </lineage>
</organism>
<dbReference type="InterPro" id="IPR027843">
    <property type="entry name" value="DUF4440"/>
</dbReference>
<proteinExistence type="predicted"/>
<comment type="caution">
    <text evidence="3">The sequence shown here is derived from an EMBL/GenBank/DDBJ whole genome shotgun (WGS) entry which is preliminary data.</text>
</comment>
<evidence type="ECO:0000313" key="3">
    <source>
        <dbReference type="EMBL" id="TAA28564.1"/>
    </source>
</evidence>
<sequence length="173" mass="18220">MVRLHAPFRRPALAAAFLGLALTTASLWGQTPGLTASATPRALPDVALPPELDRVLRDYERAWRAADAAALARLFTEDGFVLQSNRPPARGWRDIEAAYAGQGGSPLRLRALAFAAEGTTGYIIGAYGYGDAPGDTGKFTLTLRRAAGGPWRIFSDMDNAGAAPPGSRPGTSP</sequence>
<feature type="signal peptide" evidence="1">
    <location>
        <begin position="1"/>
        <end position="29"/>
    </location>
</feature>
<dbReference type="OrthoDB" id="9814425at2"/>
<protein>
    <submittedName>
        <fullName evidence="3">DUF4440 domain-containing protein</fullName>
    </submittedName>
</protein>
<dbReference type="InterPro" id="IPR032710">
    <property type="entry name" value="NTF2-like_dom_sf"/>
</dbReference>
<feature type="chain" id="PRO_5020293433" evidence="1">
    <location>
        <begin position="30"/>
        <end position="173"/>
    </location>
</feature>
<dbReference type="EMBL" id="SHMC01000001">
    <property type="protein sequence ID" value="TAA28564.1"/>
    <property type="molecule type" value="Genomic_DNA"/>
</dbReference>
<dbReference type="RefSeq" id="WP_130550094.1">
    <property type="nucleotide sequence ID" value="NZ_SHMC01000001.1"/>
</dbReference>
<dbReference type="AlphaFoldDB" id="A0A4Q8LH35"/>
<gene>
    <name evidence="3" type="ORF">EA660_02990</name>
</gene>
<evidence type="ECO:0000259" key="2">
    <source>
        <dbReference type="Pfam" id="PF14534"/>
    </source>
</evidence>
<dbReference type="Proteomes" id="UP000292627">
    <property type="component" value="Unassembled WGS sequence"/>
</dbReference>
<dbReference type="Gene3D" id="3.10.450.50">
    <property type="match status" value="1"/>
</dbReference>
<dbReference type="Pfam" id="PF14534">
    <property type="entry name" value="DUF4440"/>
    <property type="match status" value="1"/>
</dbReference>
<name>A0A4Q8LH35_9GAMM</name>